<feature type="active site" evidence="13">
    <location>
        <position position="283"/>
    </location>
</feature>
<evidence type="ECO:0000256" key="7">
    <source>
        <dbReference type="ARBA" id="ARBA00022832"/>
    </source>
</evidence>
<dbReference type="OrthoDB" id="9815506at2"/>
<dbReference type="EMBL" id="AP013035">
    <property type="protein sequence ID" value="BAT72117.1"/>
    <property type="molecule type" value="Genomic_DNA"/>
</dbReference>
<comment type="domain">
    <text evidence="13">The last Arg residue of the ACP-binding site is essential for the weak association between ACP/AcpP and FabH.</text>
</comment>
<evidence type="ECO:0000256" key="8">
    <source>
        <dbReference type="ARBA" id="ARBA00023098"/>
    </source>
</evidence>
<keyword evidence="10 13" id="KW-0511">Multifunctional enzyme</keyword>
<evidence type="ECO:0000256" key="13">
    <source>
        <dbReference type="HAMAP-Rule" id="MF_01815"/>
    </source>
</evidence>
<keyword evidence="6 13" id="KW-0808">Transferase</keyword>
<evidence type="ECO:0000256" key="4">
    <source>
        <dbReference type="ARBA" id="ARBA00022490"/>
    </source>
</evidence>
<evidence type="ECO:0000256" key="9">
    <source>
        <dbReference type="ARBA" id="ARBA00023160"/>
    </source>
</evidence>
<dbReference type="Proteomes" id="UP000063234">
    <property type="component" value="Chromosome"/>
</dbReference>
<gene>
    <name evidence="13 16" type="primary">fabH</name>
    <name evidence="16" type="ORF">TST_1330</name>
</gene>
<evidence type="ECO:0000256" key="10">
    <source>
        <dbReference type="ARBA" id="ARBA00023268"/>
    </source>
</evidence>
<dbReference type="HAMAP" id="MF_01815">
    <property type="entry name" value="FabH"/>
    <property type="match status" value="1"/>
</dbReference>
<keyword evidence="4 13" id="KW-0963">Cytoplasm</keyword>
<comment type="catalytic activity">
    <reaction evidence="12">
        <text>malonyl-[ACP] + acetyl-CoA + H(+) = 3-oxobutanoyl-[ACP] + CO2 + CoA</text>
        <dbReference type="Rhea" id="RHEA:12080"/>
        <dbReference type="Rhea" id="RHEA-COMP:9623"/>
        <dbReference type="Rhea" id="RHEA-COMP:9625"/>
        <dbReference type="ChEBI" id="CHEBI:15378"/>
        <dbReference type="ChEBI" id="CHEBI:16526"/>
        <dbReference type="ChEBI" id="CHEBI:57287"/>
        <dbReference type="ChEBI" id="CHEBI:57288"/>
        <dbReference type="ChEBI" id="CHEBI:78449"/>
        <dbReference type="ChEBI" id="CHEBI:78450"/>
        <dbReference type="EC" id="2.3.1.180"/>
    </reaction>
    <physiologicalReaction direction="left-to-right" evidence="12">
        <dbReference type="Rhea" id="RHEA:12081"/>
    </physiologicalReaction>
</comment>
<dbReference type="InterPro" id="IPR016039">
    <property type="entry name" value="Thiolase-like"/>
</dbReference>
<sequence length="326" mass="35448">MRSFIRGLSYYVPEEVLTNQYFESYLDTSDEWITQRTGIKERRRAASEENTSDMGKIAAERAIESAGISKDDIDLIICATATADMPFPSAACLIGAKLGLPGVPAFDLAAGCTGFVYALSVADAFIRSGSYRNILVIGAERLTRIIDPLDRATVVLFGDGAGAAVVSASEDENKGILGFKLHADGTYGDLLYMPARGTAVELTEEVIKQRLHYTKMKGNELFKIAVREMGNVAVKLLEELGIDRREVDWLIPHQANIRIISALAKRLGLYMDKVIVNLQKYGNTSAASIPIALGEAIEEGKIKKGDLLLLVAFGAGLTWGAIAIRW</sequence>
<evidence type="ECO:0000256" key="1">
    <source>
        <dbReference type="ARBA" id="ARBA00005194"/>
    </source>
</evidence>
<accession>A0A0S3QUV7</accession>
<dbReference type="SUPFAM" id="SSF53901">
    <property type="entry name" value="Thiolase-like"/>
    <property type="match status" value="1"/>
</dbReference>
<dbReference type="UniPathway" id="UPA00094"/>
<dbReference type="Pfam" id="PF08541">
    <property type="entry name" value="ACP_syn_III_C"/>
    <property type="match status" value="1"/>
</dbReference>
<dbReference type="AlphaFoldDB" id="A0A0S3QUV7"/>
<dbReference type="CDD" id="cd00830">
    <property type="entry name" value="KAS_III"/>
    <property type="match status" value="1"/>
</dbReference>
<evidence type="ECO:0000256" key="11">
    <source>
        <dbReference type="ARBA" id="ARBA00023315"/>
    </source>
</evidence>
<dbReference type="GO" id="GO:0006633">
    <property type="term" value="P:fatty acid biosynthetic process"/>
    <property type="evidence" value="ECO:0007669"/>
    <property type="project" value="UniProtKB-UniRule"/>
</dbReference>
<evidence type="ECO:0000256" key="6">
    <source>
        <dbReference type="ARBA" id="ARBA00022679"/>
    </source>
</evidence>
<feature type="domain" description="Beta-ketoacyl-[acyl-carrier-protein] synthase III C-terminal" evidence="14">
    <location>
        <begin position="237"/>
        <end position="326"/>
    </location>
</feature>
<protein>
    <recommendedName>
        <fullName evidence="3 13">Beta-ketoacyl-[acyl-carrier-protein] synthase III</fullName>
        <shortName evidence="13">Beta-ketoacyl-ACP synthase III</shortName>
        <shortName evidence="13">KAS III</shortName>
        <ecNumber evidence="3 13">2.3.1.180</ecNumber>
    </recommendedName>
    <alternativeName>
        <fullName evidence="13">3-oxoacyl-[acyl-carrier-protein] synthase 3</fullName>
    </alternativeName>
    <alternativeName>
        <fullName evidence="13">3-oxoacyl-[acyl-carrier-protein] synthase III</fullName>
    </alternativeName>
</protein>
<comment type="function">
    <text evidence="13">Catalyzes the condensation reaction of fatty acid synthesis by the addition to an acyl acceptor of two carbons from malonyl-ACP. Catalyzes the first condensation reaction which initiates fatty acid synthesis and may therefore play a role in governing the total rate of fatty acid production. Possesses both acetoacetyl-ACP synthase and acetyl transacylase activities. Its substrate specificity determines the biosynthesis of branched-chain and/or straight-chain of fatty acids.</text>
</comment>
<evidence type="ECO:0000256" key="12">
    <source>
        <dbReference type="ARBA" id="ARBA00051096"/>
    </source>
</evidence>
<dbReference type="NCBIfam" id="NF006829">
    <property type="entry name" value="PRK09352.1"/>
    <property type="match status" value="1"/>
</dbReference>
<comment type="similarity">
    <text evidence="2 13">Belongs to the thiolase-like superfamily. FabH family.</text>
</comment>
<dbReference type="NCBIfam" id="TIGR00747">
    <property type="entry name" value="fabH"/>
    <property type="match status" value="1"/>
</dbReference>
<dbReference type="GO" id="GO:0033818">
    <property type="term" value="F:beta-ketoacyl-acyl-carrier-protein synthase III activity"/>
    <property type="evidence" value="ECO:0007669"/>
    <property type="project" value="UniProtKB-UniRule"/>
</dbReference>
<comment type="subunit">
    <text evidence="13">Homodimer.</text>
</comment>
<feature type="region of interest" description="ACP-binding" evidence="13">
    <location>
        <begin position="254"/>
        <end position="258"/>
    </location>
</feature>
<comment type="subcellular location">
    <subcellularLocation>
        <location evidence="13">Cytoplasm</location>
    </subcellularLocation>
</comment>
<dbReference type="GO" id="GO:0004315">
    <property type="term" value="F:3-oxoacyl-[acyl-carrier-protein] synthase activity"/>
    <property type="evidence" value="ECO:0007669"/>
    <property type="project" value="InterPro"/>
</dbReference>
<proteinExistence type="inferred from homology"/>
<evidence type="ECO:0000256" key="3">
    <source>
        <dbReference type="ARBA" id="ARBA00012333"/>
    </source>
</evidence>
<evidence type="ECO:0000256" key="5">
    <source>
        <dbReference type="ARBA" id="ARBA00022516"/>
    </source>
</evidence>
<dbReference type="Pfam" id="PF08545">
    <property type="entry name" value="ACP_syn_III"/>
    <property type="match status" value="1"/>
</dbReference>
<dbReference type="PATRIC" id="fig|1298851.3.peg.1405"/>
<dbReference type="KEGG" id="ttk:TST_1330"/>
<dbReference type="FunFam" id="3.40.47.10:FF:000004">
    <property type="entry name" value="3-oxoacyl-[acyl-carrier-protein] synthase 3"/>
    <property type="match status" value="1"/>
</dbReference>
<keyword evidence="8 13" id="KW-0443">Lipid metabolism</keyword>
<dbReference type="STRING" id="1298851.TST_1330"/>
<keyword evidence="17" id="KW-1185">Reference proteome</keyword>
<evidence type="ECO:0000259" key="15">
    <source>
        <dbReference type="Pfam" id="PF08545"/>
    </source>
</evidence>
<keyword evidence="11 13" id="KW-0012">Acyltransferase</keyword>
<feature type="domain" description="Beta-ketoacyl-[acyl-carrier-protein] synthase III N-terminal" evidence="15">
    <location>
        <begin position="106"/>
        <end position="185"/>
    </location>
</feature>
<evidence type="ECO:0000259" key="14">
    <source>
        <dbReference type="Pfam" id="PF08541"/>
    </source>
</evidence>
<feature type="active site" evidence="13">
    <location>
        <position position="112"/>
    </location>
</feature>
<feature type="active site" evidence="13">
    <location>
        <position position="253"/>
    </location>
</feature>
<dbReference type="PANTHER" id="PTHR34069">
    <property type="entry name" value="3-OXOACYL-[ACYL-CARRIER-PROTEIN] SYNTHASE 3"/>
    <property type="match status" value="1"/>
</dbReference>
<dbReference type="EC" id="2.3.1.180" evidence="3 13"/>
<dbReference type="Gene3D" id="3.40.47.10">
    <property type="match status" value="1"/>
</dbReference>
<dbReference type="RefSeq" id="WP_068550107.1">
    <property type="nucleotide sequence ID" value="NZ_AP013035.1"/>
</dbReference>
<evidence type="ECO:0000313" key="16">
    <source>
        <dbReference type="EMBL" id="BAT72117.1"/>
    </source>
</evidence>
<keyword evidence="7 13" id="KW-0276">Fatty acid metabolism</keyword>
<comment type="pathway">
    <text evidence="1 13">Lipid metabolism; fatty acid biosynthesis.</text>
</comment>
<name>A0A0S3QUV7_THET7</name>
<keyword evidence="5 13" id="KW-0444">Lipid biosynthesis</keyword>
<organism evidence="16 17">
    <name type="scientific">Thermosulfidibacter takaii (strain DSM 17441 / JCM 13301 / NBRC 103674 / ABI70S6)</name>
    <dbReference type="NCBI Taxonomy" id="1298851"/>
    <lineage>
        <taxon>Bacteria</taxon>
        <taxon>Pseudomonadati</taxon>
        <taxon>Thermosulfidibacterota</taxon>
        <taxon>Thermosulfidibacteria</taxon>
        <taxon>Thermosulfidibacterales</taxon>
        <taxon>Thermosulfidibacteraceae</taxon>
    </lineage>
</organism>
<dbReference type="InterPro" id="IPR013751">
    <property type="entry name" value="ACP_syn_III_N"/>
</dbReference>
<evidence type="ECO:0000256" key="2">
    <source>
        <dbReference type="ARBA" id="ARBA00008642"/>
    </source>
</evidence>
<dbReference type="PANTHER" id="PTHR34069:SF2">
    <property type="entry name" value="BETA-KETOACYL-[ACYL-CARRIER-PROTEIN] SYNTHASE III"/>
    <property type="match status" value="1"/>
</dbReference>
<dbReference type="GO" id="GO:0044550">
    <property type="term" value="P:secondary metabolite biosynthetic process"/>
    <property type="evidence" value="ECO:0007669"/>
    <property type="project" value="TreeGrafter"/>
</dbReference>
<reference evidence="17" key="1">
    <citation type="journal article" date="2018" name="Science">
        <title>A primordial and reversible TCA cycle in a facultatively chemolithoautotrophic thermophile.</title>
        <authorList>
            <person name="Nunoura T."/>
            <person name="Chikaraishi Y."/>
            <person name="Izaki R."/>
            <person name="Suwa T."/>
            <person name="Sato T."/>
            <person name="Harada T."/>
            <person name="Mori K."/>
            <person name="Kato Y."/>
            <person name="Miyazaki M."/>
            <person name="Shimamura S."/>
            <person name="Yanagawa K."/>
            <person name="Shuto A."/>
            <person name="Ohkouchi N."/>
            <person name="Fujita N."/>
            <person name="Takaki Y."/>
            <person name="Atomi H."/>
            <person name="Takai K."/>
        </authorList>
    </citation>
    <scope>NUCLEOTIDE SEQUENCE [LARGE SCALE GENOMIC DNA]</scope>
    <source>
        <strain evidence="17">DSM 17441 / JCM 13301 / NBRC 103674 / ABI70S6</strain>
    </source>
</reference>
<dbReference type="InterPro" id="IPR013747">
    <property type="entry name" value="ACP_syn_III_C"/>
</dbReference>
<evidence type="ECO:0000313" key="17">
    <source>
        <dbReference type="Proteomes" id="UP000063234"/>
    </source>
</evidence>
<keyword evidence="9 13" id="KW-0275">Fatty acid biosynthesis</keyword>
<dbReference type="InterPro" id="IPR004655">
    <property type="entry name" value="FabH"/>
</dbReference>
<dbReference type="GO" id="GO:0005737">
    <property type="term" value="C:cytoplasm"/>
    <property type="evidence" value="ECO:0007669"/>
    <property type="project" value="UniProtKB-SubCell"/>
</dbReference>